<evidence type="ECO:0000313" key="6">
    <source>
        <dbReference type="Proteomes" id="UP001497457"/>
    </source>
</evidence>
<dbReference type="Gene3D" id="3.40.50.1110">
    <property type="entry name" value="SGNH hydrolase"/>
    <property type="match status" value="1"/>
</dbReference>
<feature type="chain" id="PRO_5044752952" description="GDSL esterase/lipase" evidence="4">
    <location>
        <begin position="27"/>
        <end position="376"/>
    </location>
</feature>
<dbReference type="AlphaFoldDB" id="A0ABC8V5R1"/>
<dbReference type="PANTHER" id="PTHR45648">
    <property type="entry name" value="GDSL LIPASE/ACYLHYDROLASE FAMILY PROTEIN (AFU_ORTHOLOGUE AFUA_4G14700)"/>
    <property type="match status" value="1"/>
</dbReference>
<reference evidence="5 6" key="2">
    <citation type="submission" date="2024-10" db="EMBL/GenBank/DDBJ databases">
        <authorList>
            <person name="Ryan C."/>
        </authorList>
    </citation>
    <scope>NUCLEOTIDE SEQUENCE [LARGE SCALE GENOMIC DNA]</scope>
</reference>
<reference evidence="6" key="1">
    <citation type="submission" date="2024-06" db="EMBL/GenBank/DDBJ databases">
        <authorList>
            <person name="Ryan C."/>
        </authorList>
    </citation>
    <scope>NUCLEOTIDE SEQUENCE [LARGE SCALE GENOMIC DNA]</scope>
</reference>
<dbReference type="InterPro" id="IPR001087">
    <property type="entry name" value="GDSL"/>
</dbReference>
<keyword evidence="2" id="KW-0378">Hydrolase</keyword>
<dbReference type="GO" id="GO:0016787">
    <property type="term" value="F:hydrolase activity"/>
    <property type="evidence" value="ECO:0007669"/>
    <property type="project" value="UniProtKB-KW"/>
</dbReference>
<dbReference type="InterPro" id="IPR035669">
    <property type="entry name" value="SGNH_plant_lipase-like"/>
</dbReference>
<dbReference type="InterPro" id="IPR036514">
    <property type="entry name" value="SGNH_hydro_sf"/>
</dbReference>
<dbReference type="SUPFAM" id="SSF52266">
    <property type="entry name" value="SGNH hydrolase"/>
    <property type="match status" value="1"/>
</dbReference>
<dbReference type="EMBL" id="OZ075111">
    <property type="protein sequence ID" value="CAL4884604.1"/>
    <property type="molecule type" value="Genomic_DNA"/>
</dbReference>
<keyword evidence="6" id="KW-1185">Reference proteome</keyword>
<gene>
    <name evidence="5" type="ORF">URODEC1_LOCUS15</name>
</gene>
<keyword evidence="4" id="KW-0732">Signal</keyword>
<protein>
    <recommendedName>
        <fullName evidence="7">GDSL esterase/lipase</fullName>
    </recommendedName>
</protein>
<evidence type="ECO:0000256" key="4">
    <source>
        <dbReference type="SAM" id="SignalP"/>
    </source>
</evidence>
<evidence type="ECO:0000256" key="3">
    <source>
        <dbReference type="ARBA" id="ARBA00022963"/>
    </source>
</evidence>
<organism evidence="5 6">
    <name type="scientific">Urochloa decumbens</name>
    <dbReference type="NCBI Taxonomy" id="240449"/>
    <lineage>
        <taxon>Eukaryota</taxon>
        <taxon>Viridiplantae</taxon>
        <taxon>Streptophyta</taxon>
        <taxon>Embryophyta</taxon>
        <taxon>Tracheophyta</taxon>
        <taxon>Spermatophyta</taxon>
        <taxon>Magnoliopsida</taxon>
        <taxon>Liliopsida</taxon>
        <taxon>Poales</taxon>
        <taxon>Poaceae</taxon>
        <taxon>PACMAD clade</taxon>
        <taxon>Panicoideae</taxon>
        <taxon>Panicodae</taxon>
        <taxon>Paniceae</taxon>
        <taxon>Melinidinae</taxon>
        <taxon>Urochloa</taxon>
    </lineage>
</organism>
<evidence type="ECO:0000313" key="5">
    <source>
        <dbReference type="EMBL" id="CAL4884604.1"/>
    </source>
</evidence>
<evidence type="ECO:0000256" key="1">
    <source>
        <dbReference type="ARBA" id="ARBA00008668"/>
    </source>
</evidence>
<keyword evidence="3" id="KW-0442">Lipid degradation</keyword>
<keyword evidence="3" id="KW-0443">Lipid metabolism</keyword>
<dbReference type="GO" id="GO:0016042">
    <property type="term" value="P:lipid catabolic process"/>
    <property type="evidence" value="ECO:0007669"/>
    <property type="project" value="UniProtKB-KW"/>
</dbReference>
<proteinExistence type="inferred from homology"/>
<name>A0ABC8V5R1_9POAL</name>
<accession>A0ABC8V5R1</accession>
<evidence type="ECO:0008006" key="7">
    <source>
        <dbReference type="Google" id="ProtNLM"/>
    </source>
</evidence>
<dbReference type="InterPro" id="IPR051058">
    <property type="entry name" value="GDSL_Est/Lipase"/>
</dbReference>
<sequence length="376" mass="40339">MASRSTRVPALRCLVVVLLAATEAEAASRHPRLVPAVFVLGDSTVDVGNNNHLNISAAGRANYPHYGVDFPGSAVPTGRFSNGLNTADLLALGLGFTRSPPAYLSLTTDKAIRSHMYRGGINFASGGSGLSDGTGRSLFGEVIPMSQQLEYLSGVVKYMTKLSGAKKTRSLLSKSIFVISVGSNDMFEYSAARGDDYAFLTGLVTTYKRYITALYEMGARKLSVISIPPLGCLPSQRLRRLQQLGTQGCFDPLNDLSLRSYPMLAAMLDDLAHELPGMAYSLADAYAMVSFVFQNPRTQAWSFTELEAACCGGGPFGAAYPCNETAPLCGDRDGHLFWDANHPTQAVSLIAAQTIFAGNRTFVNPINVRDLALLVL</sequence>
<comment type="similarity">
    <text evidence="1">Belongs to the 'GDSL' lipolytic enzyme family.</text>
</comment>
<dbReference type="Proteomes" id="UP001497457">
    <property type="component" value="Chromosome 1b"/>
</dbReference>
<dbReference type="Pfam" id="PF00657">
    <property type="entry name" value="Lipase_GDSL"/>
    <property type="match status" value="1"/>
</dbReference>
<dbReference type="PANTHER" id="PTHR45648:SF175">
    <property type="entry name" value="OS02G0668900 PROTEIN"/>
    <property type="match status" value="1"/>
</dbReference>
<evidence type="ECO:0000256" key="2">
    <source>
        <dbReference type="ARBA" id="ARBA00022801"/>
    </source>
</evidence>
<feature type="signal peptide" evidence="4">
    <location>
        <begin position="1"/>
        <end position="26"/>
    </location>
</feature>
<dbReference type="CDD" id="cd01837">
    <property type="entry name" value="SGNH_plant_lipase_like"/>
    <property type="match status" value="1"/>
</dbReference>